<protein>
    <submittedName>
        <fullName evidence="1">Uncharacterized protein</fullName>
    </submittedName>
</protein>
<dbReference type="EMBL" id="WQMT02000002">
    <property type="protein sequence ID" value="KAG9225883.1"/>
    <property type="molecule type" value="Genomic_DNA"/>
</dbReference>
<evidence type="ECO:0000313" key="1">
    <source>
        <dbReference type="EMBL" id="KAG9225883.1"/>
    </source>
</evidence>
<reference evidence="1 2" key="1">
    <citation type="journal article" date="2021" name="Appl. Environ. Microbiol.">
        <title>Genetic linkage and physical mapping for an oyster mushroom Pleurotus cornucopiae and QTL analysis for the trait cap color.</title>
        <authorList>
            <person name="Zhang Y."/>
            <person name="Gao W."/>
            <person name="Sonnenberg A."/>
            <person name="Chen Q."/>
            <person name="Zhang J."/>
            <person name="Huang C."/>
        </authorList>
    </citation>
    <scope>NUCLEOTIDE SEQUENCE [LARGE SCALE GENOMIC DNA]</scope>
    <source>
        <strain evidence="1">CCMSSC00406</strain>
    </source>
</reference>
<accession>A0ACB7J933</accession>
<evidence type="ECO:0000313" key="2">
    <source>
        <dbReference type="Proteomes" id="UP000824881"/>
    </source>
</evidence>
<organism evidence="1 2">
    <name type="scientific">Pleurotus cornucopiae</name>
    <name type="common">Cornucopia mushroom</name>
    <dbReference type="NCBI Taxonomy" id="5321"/>
    <lineage>
        <taxon>Eukaryota</taxon>
        <taxon>Fungi</taxon>
        <taxon>Dikarya</taxon>
        <taxon>Basidiomycota</taxon>
        <taxon>Agaricomycotina</taxon>
        <taxon>Agaricomycetes</taxon>
        <taxon>Agaricomycetidae</taxon>
        <taxon>Agaricales</taxon>
        <taxon>Pleurotineae</taxon>
        <taxon>Pleurotaceae</taxon>
        <taxon>Pleurotus</taxon>
    </lineage>
</organism>
<name>A0ACB7J933_PLECO</name>
<sequence length="1419" mass="154093">MGRADLCEYDDKRQKSRTQKLREKLQFLECRLRELENRRDPSNYSSTSASSTQHPTPISEPSGFDHVVVADPSHGNQTADFSVASGLELSELTQTSDPAEQCHIPPNAIILPQDAAFFDNILEEVEPEWVNTSFQGDIDISTNATGGALPNSLTPGLNDLTLAINNLAPSNTIPPQDLPFDVKTYLINAFLAHRHQCWFDGDVTKVLTMSFGCFEPEPFHPALANAIYLLGCHFSPLLGLSTWEEAFFKQTILDINAALAVSERLVDIVQASSLLSSYLYAKGRNLEAYGHAYAACRLAVGLGLHRLRATDISLAVDESSSTGASSTSIQPREELPSIPINPPGDAAEWRERVSAFWQAFSIDRCWSTALGLPVALPHGTTPKDKLITPWLSSTVIGGGFSDTTLVPVGRVGSLSMSITTHFGVRTSTISLRVKSVALYERAHHLADYPLEHRNGEKFLADLQALTASFQTFTAAIPPFLGKEPRRAHHPLVDVELLFVHTLIHVTSIYIAEAHAPLETVPARKKHIILSAINTSGFLIEALSDGDYEFLDPFISVCWYQLTKVLRAEIFDKVAHSPMLNTLIQALRKLGHYFPVAVELVSTSAGLLDVVHTTMIATMSATTHIRMSPTPGRPFSLASNSAGAPLPLIPRRSAIRSNSTPASAQGSPPNATPIKVVVEGPSPSKESPKSPFNTNFPTASTAANGITPPVRRRVVPSRSVPTLCPPEHSTPTPAVSLANANNHPPLPDTGDDATPRASTSKPLPYQPGVSLRLNLDSLKNRSLSESRIDGLSGEDSFEIPPAVEAQLIRKKSGQLVKSSLKRSKSSDRASLSVMMFAGPSKSEPTTPKAVHFDAKLEHVKLFLAQQKPLAVSRDGSPTDDTSGTESDFPSFIFGSADERNARRNLTMKVTNMPIIVNIAHDVALEELKLSSDMTSIEGRVRLKNIAYHKQLGVRFTFDAWQTTSEVFGKYSEPINKNFDRFTFSIRLNDLLARIDGKTLLLALRYTVDGQEIWDNNSCQNYQAIFSTKRQPKNRPDDSSSASDAADLKVRLEKVVRGREAGPATPTPRVSRQPGSRSNSSSSSSDSDKPLEFKTNGSLASRYDLGSSLRAPWKSPVPAFTPPPQHSRTRSHPSTSPSHTSIPWPSKIVTTPTTQYNKSKAELGSPRDLSNDDHFRLVGTRLHTSPESENIPFPVMKPPAAKEQRASRNHQRGGYFDVGANFETGVRKTPPGSPKSTAVDSVSGLASPRSISFPPSDGSLIPRPLFSTPTALDLTPRQGLFALETGGDSEGSTPTFIPSSESSRSSTPSPTDFAFTSLVDGFVDQLPPANAPVDYRQLIDKFCFYTGTDTLPLRPSSASSVDDFFSSQSPRLQGSAHKFSSPPLTARSNSDDMIVCRSGSATPVDRRTSPLGSRSPTPIAA</sequence>
<proteinExistence type="predicted"/>
<gene>
    <name evidence="1" type="ORF">CCMSSC00406_0006495</name>
</gene>
<keyword evidence="2" id="KW-1185">Reference proteome</keyword>
<dbReference type="Proteomes" id="UP000824881">
    <property type="component" value="Unassembled WGS sequence"/>
</dbReference>
<comment type="caution">
    <text evidence="1">The sequence shown here is derived from an EMBL/GenBank/DDBJ whole genome shotgun (WGS) entry which is preliminary data.</text>
</comment>